<dbReference type="Proteomes" id="UP000007801">
    <property type="component" value="Unassembled WGS sequence"/>
</dbReference>
<dbReference type="EMBL" id="CH902617">
    <property type="protein sequence ID" value="KPU79466.1"/>
    <property type="molecule type" value="Genomic_DNA"/>
</dbReference>
<feature type="compositionally biased region" description="Polar residues" evidence="1">
    <location>
        <begin position="1"/>
        <end position="11"/>
    </location>
</feature>
<evidence type="ECO:0000313" key="3">
    <source>
        <dbReference type="Proteomes" id="UP000007801"/>
    </source>
</evidence>
<dbReference type="InParanoid" id="A0A0P8YKS1"/>
<dbReference type="AlphaFoldDB" id="A0A0P8YKS1"/>
<dbReference type="STRING" id="7217.A0A0P8YKS1"/>
<evidence type="ECO:0000313" key="2">
    <source>
        <dbReference type="EMBL" id="KPU79466.1"/>
    </source>
</evidence>
<organism evidence="2 3">
    <name type="scientific">Drosophila ananassae</name>
    <name type="common">Fruit fly</name>
    <dbReference type="NCBI Taxonomy" id="7217"/>
    <lineage>
        <taxon>Eukaryota</taxon>
        <taxon>Metazoa</taxon>
        <taxon>Ecdysozoa</taxon>
        <taxon>Arthropoda</taxon>
        <taxon>Hexapoda</taxon>
        <taxon>Insecta</taxon>
        <taxon>Pterygota</taxon>
        <taxon>Neoptera</taxon>
        <taxon>Endopterygota</taxon>
        <taxon>Diptera</taxon>
        <taxon>Brachycera</taxon>
        <taxon>Muscomorpha</taxon>
        <taxon>Ephydroidea</taxon>
        <taxon>Drosophilidae</taxon>
        <taxon>Drosophila</taxon>
        <taxon>Sophophora</taxon>
    </lineage>
</organism>
<keyword evidence="3" id="KW-1185">Reference proteome</keyword>
<accession>A0A0P8YKS1</accession>
<protein>
    <submittedName>
        <fullName evidence="2">Uncharacterized protein</fullName>
    </submittedName>
</protein>
<reference evidence="2 3" key="1">
    <citation type="journal article" date="2007" name="Nature">
        <title>Evolution of genes and genomes on the Drosophila phylogeny.</title>
        <authorList>
            <consortium name="Drosophila 12 Genomes Consortium"/>
            <person name="Clark A.G."/>
            <person name="Eisen M.B."/>
            <person name="Smith D.R."/>
            <person name="Bergman C.M."/>
            <person name="Oliver B."/>
            <person name="Markow T.A."/>
            <person name="Kaufman T.C."/>
            <person name="Kellis M."/>
            <person name="Gelbart W."/>
            <person name="Iyer V.N."/>
            <person name="Pollard D.A."/>
            <person name="Sackton T.B."/>
            <person name="Larracuente A.M."/>
            <person name="Singh N.D."/>
            <person name="Abad J.P."/>
            <person name="Abt D.N."/>
            <person name="Adryan B."/>
            <person name="Aguade M."/>
            <person name="Akashi H."/>
            <person name="Anderson W.W."/>
            <person name="Aquadro C.F."/>
            <person name="Ardell D.H."/>
            <person name="Arguello R."/>
            <person name="Artieri C.G."/>
            <person name="Barbash D.A."/>
            <person name="Barker D."/>
            <person name="Barsanti P."/>
            <person name="Batterham P."/>
            <person name="Batzoglou S."/>
            <person name="Begun D."/>
            <person name="Bhutkar A."/>
            <person name="Blanco E."/>
            <person name="Bosak S.A."/>
            <person name="Bradley R.K."/>
            <person name="Brand A.D."/>
            <person name="Brent M.R."/>
            <person name="Brooks A.N."/>
            <person name="Brown R.H."/>
            <person name="Butlin R.K."/>
            <person name="Caggese C."/>
            <person name="Calvi B.R."/>
            <person name="Bernardo de Carvalho A."/>
            <person name="Caspi A."/>
            <person name="Castrezana S."/>
            <person name="Celniker S.E."/>
            <person name="Chang J.L."/>
            <person name="Chapple C."/>
            <person name="Chatterji S."/>
            <person name="Chinwalla A."/>
            <person name="Civetta A."/>
            <person name="Clifton S.W."/>
            <person name="Comeron J.M."/>
            <person name="Costello J.C."/>
            <person name="Coyne J.A."/>
            <person name="Daub J."/>
            <person name="David R.G."/>
            <person name="Delcher A.L."/>
            <person name="Delehaunty K."/>
            <person name="Do C.B."/>
            <person name="Ebling H."/>
            <person name="Edwards K."/>
            <person name="Eickbush T."/>
            <person name="Evans J.D."/>
            <person name="Filipski A."/>
            <person name="Findeiss S."/>
            <person name="Freyhult E."/>
            <person name="Fulton L."/>
            <person name="Fulton R."/>
            <person name="Garcia A.C."/>
            <person name="Gardiner A."/>
            <person name="Garfield D.A."/>
            <person name="Garvin B.E."/>
            <person name="Gibson G."/>
            <person name="Gilbert D."/>
            <person name="Gnerre S."/>
            <person name="Godfrey J."/>
            <person name="Good R."/>
            <person name="Gotea V."/>
            <person name="Gravely B."/>
            <person name="Greenberg A.J."/>
            <person name="Griffiths-Jones S."/>
            <person name="Gross S."/>
            <person name="Guigo R."/>
            <person name="Gustafson E.A."/>
            <person name="Haerty W."/>
            <person name="Hahn M.W."/>
            <person name="Halligan D.L."/>
            <person name="Halpern A.L."/>
            <person name="Halter G.M."/>
            <person name="Han M.V."/>
            <person name="Heger A."/>
            <person name="Hillier L."/>
            <person name="Hinrichs A.S."/>
            <person name="Holmes I."/>
            <person name="Hoskins R.A."/>
            <person name="Hubisz M.J."/>
            <person name="Hultmark D."/>
            <person name="Huntley M.A."/>
            <person name="Jaffe D.B."/>
            <person name="Jagadeeshan S."/>
            <person name="Jeck W.R."/>
            <person name="Johnson J."/>
            <person name="Jones C.D."/>
            <person name="Jordan W.C."/>
            <person name="Karpen G.H."/>
            <person name="Kataoka E."/>
            <person name="Keightley P.D."/>
            <person name="Kheradpour P."/>
            <person name="Kirkness E.F."/>
            <person name="Koerich L.B."/>
            <person name="Kristiansen K."/>
            <person name="Kudrna D."/>
            <person name="Kulathinal R.J."/>
            <person name="Kumar S."/>
            <person name="Kwok R."/>
            <person name="Lander E."/>
            <person name="Langley C.H."/>
            <person name="Lapoint R."/>
            <person name="Lazzaro B.P."/>
            <person name="Lee S.J."/>
            <person name="Levesque L."/>
            <person name="Li R."/>
            <person name="Lin C.F."/>
            <person name="Lin M.F."/>
            <person name="Lindblad-Toh K."/>
            <person name="Llopart A."/>
            <person name="Long M."/>
            <person name="Low L."/>
            <person name="Lozovsky E."/>
            <person name="Lu J."/>
            <person name="Luo M."/>
            <person name="Machado C.A."/>
            <person name="Makalowski W."/>
            <person name="Marzo M."/>
            <person name="Matsuda M."/>
            <person name="Matzkin L."/>
            <person name="McAllister B."/>
            <person name="McBride C.S."/>
            <person name="McKernan B."/>
            <person name="McKernan K."/>
            <person name="Mendez-Lago M."/>
            <person name="Minx P."/>
            <person name="Mollenhauer M.U."/>
            <person name="Montooth K."/>
            <person name="Mount S.M."/>
            <person name="Mu X."/>
            <person name="Myers E."/>
            <person name="Negre B."/>
            <person name="Newfeld S."/>
            <person name="Nielsen R."/>
            <person name="Noor M.A."/>
            <person name="O'Grady P."/>
            <person name="Pachter L."/>
            <person name="Papaceit M."/>
            <person name="Parisi M.J."/>
            <person name="Parisi M."/>
            <person name="Parts L."/>
            <person name="Pedersen J.S."/>
            <person name="Pesole G."/>
            <person name="Phillippy A.M."/>
            <person name="Ponting C.P."/>
            <person name="Pop M."/>
            <person name="Porcelli D."/>
            <person name="Powell J.R."/>
            <person name="Prohaska S."/>
            <person name="Pruitt K."/>
            <person name="Puig M."/>
            <person name="Quesneville H."/>
            <person name="Ram K.R."/>
            <person name="Rand D."/>
            <person name="Rasmussen M.D."/>
            <person name="Reed L.K."/>
            <person name="Reenan R."/>
            <person name="Reily A."/>
            <person name="Remington K.A."/>
            <person name="Rieger T.T."/>
            <person name="Ritchie M.G."/>
            <person name="Robin C."/>
            <person name="Rogers Y.H."/>
            <person name="Rohde C."/>
            <person name="Rozas J."/>
            <person name="Rubenfield M.J."/>
            <person name="Ruiz A."/>
            <person name="Russo S."/>
            <person name="Salzberg S.L."/>
            <person name="Sanchez-Gracia A."/>
            <person name="Saranga D.J."/>
            <person name="Sato H."/>
            <person name="Schaeffer S.W."/>
            <person name="Schatz M.C."/>
            <person name="Schlenke T."/>
            <person name="Schwartz R."/>
            <person name="Segarra C."/>
            <person name="Singh R.S."/>
            <person name="Sirot L."/>
            <person name="Sirota M."/>
            <person name="Sisneros N.B."/>
            <person name="Smith C.D."/>
            <person name="Smith T.F."/>
            <person name="Spieth J."/>
            <person name="Stage D.E."/>
            <person name="Stark A."/>
            <person name="Stephan W."/>
            <person name="Strausberg R.L."/>
            <person name="Strempel S."/>
            <person name="Sturgill D."/>
            <person name="Sutton G."/>
            <person name="Sutton G.G."/>
            <person name="Tao W."/>
            <person name="Teichmann S."/>
            <person name="Tobari Y.N."/>
            <person name="Tomimura Y."/>
            <person name="Tsolas J.M."/>
            <person name="Valente V.L."/>
            <person name="Venter E."/>
            <person name="Venter J.C."/>
            <person name="Vicario S."/>
            <person name="Vieira F.G."/>
            <person name="Vilella A.J."/>
            <person name="Villasante A."/>
            <person name="Walenz B."/>
            <person name="Wang J."/>
            <person name="Wasserman M."/>
            <person name="Watts T."/>
            <person name="Wilson D."/>
            <person name="Wilson R.K."/>
            <person name="Wing R.A."/>
            <person name="Wolfner M.F."/>
            <person name="Wong A."/>
            <person name="Wong G.K."/>
            <person name="Wu C.I."/>
            <person name="Wu G."/>
            <person name="Yamamoto D."/>
            <person name="Yang H.P."/>
            <person name="Yang S.P."/>
            <person name="Yorke J.A."/>
            <person name="Yoshida K."/>
            <person name="Zdobnov E."/>
            <person name="Zhang P."/>
            <person name="Zhang Y."/>
            <person name="Zimin A.V."/>
            <person name="Baldwin J."/>
            <person name="Abdouelleil A."/>
            <person name="Abdulkadir J."/>
            <person name="Abebe A."/>
            <person name="Abera B."/>
            <person name="Abreu J."/>
            <person name="Acer S.C."/>
            <person name="Aftuck L."/>
            <person name="Alexander A."/>
            <person name="An P."/>
            <person name="Anderson E."/>
            <person name="Anderson S."/>
            <person name="Arachi H."/>
            <person name="Azer M."/>
            <person name="Bachantsang P."/>
            <person name="Barry A."/>
            <person name="Bayul T."/>
            <person name="Berlin A."/>
            <person name="Bessette D."/>
            <person name="Bloom T."/>
            <person name="Blye J."/>
            <person name="Boguslavskiy L."/>
            <person name="Bonnet C."/>
            <person name="Boukhgalter B."/>
            <person name="Bourzgui I."/>
            <person name="Brown A."/>
            <person name="Cahill P."/>
            <person name="Channer S."/>
            <person name="Cheshatsang Y."/>
            <person name="Chuda L."/>
            <person name="Citroen M."/>
            <person name="Collymore A."/>
            <person name="Cooke P."/>
            <person name="Costello M."/>
            <person name="D'Aco K."/>
            <person name="Daza R."/>
            <person name="De Haan G."/>
            <person name="DeGray S."/>
            <person name="DeMaso C."/>
            <person name="Dhargay N."/>
            <person name="Dooley K."/>
            <person name="Dooley E."/>
            <person name="Doricent M."/>
            <person name="Dorje P."/>
            <person name="Dorjee K."/>
            <person name="Dupes A."/>
            <person name="Elong R."/>
            <person name="Falk J."/>
            <person name="Farina A."/>
            <person name="Faro S."/>
            <person name="Ferguson D."/>
            <person name="Fisher S."/>
            <person name="Foley C.D."/>
            <person name="Franke A."/>
            <person name="Friedrich D."/>
            <person name="Gadbois L."/>
            <person name="Gearin G."/>
            <person name="Gearin C.R."/>
            <person name="Giannoukos G."/>
            <person name="Goode T."/>
            <person name="Graham J."/>
            <person name="Grandbois E."/>
            <person name="Grewal S."/>
            <person name="Gyaltsen K."/>
            <person name="Hafez N."/>
            <person name="Hagos B."/>
            <person name="Hall J."/>
            <person name="Henson C."/>
            <person name="Hollinger A."/>
            <person name="Honan T."/>
            <person name="Huard M.D."/>
            <person name="Hughes L."/>
            <person name="Hurhula B."/>
            <person name="Husby M.E."/>
            <person name="Kamat A."/>
            <person name="Kanga B."/>
            <person name="Kashin S."/>
            <person name="Khazanovich D."/>
            <person name="Kisner P."/>
            <person name="Lance K."/>
            <person name="Lara M."/>
            <person name="Lee W."/>
            <person name="Lennon N."/>
            <person name="Letendre F."/>
            <person name="LeVine R."/>
            <person name="Lipovsky A."/>
            <person name="Liu X."/>
            <person name="Liu J."/>
            <person name="Liu S."/>
            <person name="Lokyitsang T."/>
            <person name="Lokyitsang Y."/>
            <person name="Lubonja R."/>
            <person name="Lui A."/>
            <person name="MacDonald P."/>
            <person name="Magnisalis V."/>
            <person name="Maru K."/>
            <person name="Matthews C."/>
            <person name="McCusker W."/>
            <person name="McDonough S."/>
            <person name="Mehta T."/>
            <person name="Meldrim J."/>
            <person name="Meneus L."/>
            <person name="Mihai O."/>
            <person name="Mihalev A."/>
            <person name="Mihova T."/>
            <person name="Mittelman R."/>
            <person name="Mlenga V."/>
            <person name="Montmayeur A."/>
            <person name="Mulrain L."/>
            <person name="Navidi A."/>
            <person name="Naylor J."/>
            <person name="Negash T."/>
            <person name="Nguyen T."/>
            <person name="Nguyen N."/>
            <person name="Nicol R."/>
            <person name="Norbu C."/>
            <person name="Norbu N."/>
            <person name="Novod N."/>
            <person name="O'Neill B."/>
            <person name="Osman S."/>
            <person name="Markiewicz E."/>
            <person name="Oyono O.L."/>
            <person name="Patti C."/>
            <person name="Phunkhang P."/>
            <person name="Pierre F."/>
            <person name="Priest M."/>
            <person name="Raghuraman S."/>
            <person name="Rege F."/>
            <person name="Reyes R."/>
            <person name="Rise C."/>
            <person name="Rogov P."/>
            <person name="Ross K."/>
            <person name="Ryan E."/>
            <person name="Settipalli S."/>
            <person name="Shea T."/>
            <person name="Sherpa N."/>
            <person name="Shi L."/>
            <person name="Shih D."/>
            <person name="Sparrow T."/>
            <person name="Spaulding J."/>
            <person name="Stalker J."/>
            <person name="Stange-Thomann N."/>
            <person name="Stavropoulos S."/>
            <person name="Stone C."/>
            <person name="Strader C."/>
            <person name="Tesfaye S."/>
            <person name="Thomson T."/>
            <person name="Thoulutsang Y."/>
            <person name="Thoulutsang D."/>
            <person name="Topham K."/>
            <person name="Topping I."/>
            <person name="Tsamla T."/>
            <person name="Vassiliev H."/>
            <person name="Vo A."/>
            <person name="Wangchuk T."/>
            <person name="Wangdi T."/>
            <person name="Weiand M."/>
            <person name="Wilkinson J."/>
            <person name="Wilson A."/>
            <person name="Yadav S."/>
            <person name="Young G."/>
            <person name="Yu Q."/>
            <person name="Zembek L."/>
            <person name="Zhong D."/>
            <person name="Zimmer A."/>
            <person name="Zwirko Z."/>
            <person name="Jaffe D.B."/>
            <person name="Alvarez P."/>
            <person name="Brockman W."/>
            <person name="Butler J."/>
            <person name="Chin C."/>
            <person name="Gnerre S."/>
            <person name="Grabherr M."/>
            <person name="Kleber M."/>
            <person name="Mauceli E."/>
            <person name="MacCallum I."/>
        </authorList>
    </citation>
    <scope>NUCLEOTIDE SEQUENCE [LARGE SCALE GENOMIC DNA]</scope>
    <source>
        <strain evidence="3">Tucson 14024-0371.13</strain>
    </source>
</reference>
<feature type="region of interest" description="Disordered" evidence="1">
    <location>
        <begin position="1"/>
        <end position="36"/>
    </location>
</feature>
<evidence type="ECO:0000256" key="1">
    <source>
        <dbReference type="SAM" id="MobiDB-lite"/>
    </source>
</evidence>
<name>A0A0P8YKS1_DROAN</name>
<proteinExistence type="predicted"/>
<gene>
    <name evidence="2" type="primary">Dana\GF27439</name>
    <name evidence="2" type="ORF">GF27439</name>
</gene>
<sequence>MPQTSPNWSQADNERTKGAVSVIAARNWATGTSTQD</sequence>